<organism evidence="1 2">
    <name type="scientific">Panagrolaimus sp. JU765</name>
    <dbReference type="NCBI Taxonomy" id="591449"/>
    <lineage>
        <taxon>Eukaryota</taxon>
        <taxon>Metazoa</taxon>
        <taxon>Ecdysozoa</taxon>
        <taxon>Nematoda</taxon>
        <taxon>Chromadorea</taxon>
        <taxon>Rhabditida</taxon>
        <taxon>Tylenchina</taxon>
        <taxon>Panagrolaimomorpha</taxon>
        <taxon>Panagrolaimoidea</taxon>
        <taxon>Panagrolaimidae</taxon>
        <taxon>Panagrolaimus</taxon>
    </lineage>
</organism>
<protein>
    <submittedName>
        <fullName evidence="2">Uncharacterized protein</fullName>
    </submittedName>
</protein>
<reference evidence="2" key="1">
    <citation type="submission" date="2022-11" db="UniProtKB">
        <authorList>
            <consortium name="WormBaseParasite"/>
        </authorList>
    </citation>
    <scope>IDENTIFICATION</scope>
</reference>
<evidence type="ECO:0000313" key="1">
    <source>
        <dbReference type="Proteomes" id="UP000887576"/>
    </source>
</evidence>
<accession>A0AC34R3P3</accession>
<proteinExistence type="predicted"/>
<sequence>MNFREVFYAMIQNNRITSLTPLFTHSFIHVDLMIASKFGGKTRANRYLAVYSLSGHVHIYQMTIYDLVSTITLKTPSVKVLSIVFDPVVDED</sequence>
<dbReference type="Proteomes" id="UP000887576">
    <property type="component" value="Unplaced"/>
</dbReference>
<evidence type="ECO:0000313" key="2">
    <source>
        <dbReference type="WBParaSite" id="JU765_v2.g3077.t1"/>
    </source>
</evidence>
<name>A0AC34R3P3_9BILA</name>
<dbReference type="WBParaSite" id="JU765_v2.g3077.t1">
    <property type="protein sequence ID" value="JU765_v2.g3077.t1"/>
    <property type="gene ID" value="JU765_v2.g3077"/>
</dbReference>